<dbReference type="InterPro" id="IPR029044">
    <property type="entry name" value="Nucleotide-diphossugar_trans"/>
</dbReference>
<name>A0ABS7FYH1_9ACTN</name>
<dbReference type="SUPFAM" id="SSF53448">
    <property type="entry name" value="Nucleotide-diphospho-sugar transferases"/>
    <property type="match status" value="1"/>
</dbReference>
<feature type="domain" description="Glycosyltransferase 2-like" evidence="2">
    <location>
        <begin position="23"/>
        <end position="147"/>
    </location>
</feature>
<dbReference type="Pfam" id="PF00535">
    <property type="entry name" value="Glycos_transf_2"/>
    <property type="match status" value="1"/>
</dbReference>
<dbReference type="Proteomes" id="UP000774570">
    <property type="component" value="Unassembled WGS sequence"/>
</dbReference>
<protein>
    <submittedName>
        <fullName evidence="3">Glycosyltransferase family 2 protein</fullName>
    </submittedName>
</protein>
<comment type="caution">
    <text evidence="3">The sequence shown here is derived from an EMBL/GenBank/DDBJ whole genome shotgun (WGS) entry which is preliminary data.</text>
</comment>
<sequence>MSELATDAPPGDAGEPPRAATLVVVPALNEEASIGGVLAELALCEPPVDVLVVDDGSSDNTAGAARDAGAPVVQFPFNLGVGGAMRAGYRYALAHGYRSVVQVDGDGQHDASYIGALVAALGEADVVVGARFAGEGAYSAGRGPRRWAMVMLSAVLSRLAGTRLTDTTSGFRAAGPRAIELFAEHYPAEYLGDTVETLVIAIRSGCTVRQLPVAMRPRAGGRASQSPVRAAIYLCRAVVALGMALVRPQKVRPE</sequence>
<dbReference type="PANTHER" id="PTHR48090:SF7">
    <property type="entry name" value="RFBJ PROTEIN"/>
    <property type="match status" value="1"/>
</dbReference>
<proteinExistence type="inferred from homology"/>
<evidence type="ECO:0000256" key="1">
    <source>
        <dbReference type="ARBA" id="ARBA00006739"/>
    </source>
</evidence>
<dbReference type="InterPro" id="IPR001173">
    <property type="entry name" value="Glyco_trans_2-like"/>
</dbReference>
<keyword evidence="4" id="KW-1185">Reference proteome</keyword>
<gene>
    <name evidence="3" type="ORF">K1Y72_19770</name>
</gene>
<dbReference type="Gene3D" id="3.90.550.10">
    <property type="entry name" value="Spore Coat Polysaccharide Biosynthesis Protein SpsA, Chain A"/>
    <property type="match status" value="1"/>
</dbReference>
<organism evidence="3 4">
    <name type="scientific">Actinomadura parmotrematis</name>
    <dbReference type="NCBI Taxonomy" id="2864039"/>
    <lineage>
        <taxon>Bacteria</taxon>
        <taxon>Bacillati</taxon>
        <taxon>Actinomycetota</taxon>
        <taxon>Actinomycetes</taxon>
        <taxon>Streptosporangiales</taxon>
        <taxon>Thermomonosporaceae</taxon>
        <taxon>Actinomadura</taxon>
    </lineage>
</organism>
<dbReference type="EMBL" id="JAIBOA010000012">
    <property type="protein sequence ID" value="MBW8484632.1"/>
    <property type="molecule type" value="Genomic_DNA"/>
</dbReference>
<accession>A0ABS7FYH1</accession>
<dbReference type="CDD" id="cd04179">
    <property type="entry name" value="DPM_DPG-synthase_like"/>
    <property type="match status" value="1"/>
</dbReference>
<comment type="similarity">
    <text evidence="1">Belongs to the glycosyltransferase 2 family.</text>
</comment>
<dbReference type="PANTHER" id="PTHR48090">
    <property type="entry name" value="UNDECAPRENYL-PHOSPHATE 4-DEOXY-4-FORMAMIDO-L-ARABINOSE TRANSFERASE-RELATED"/>
    <property type="match status" value="1"/>
</dbReference>
<reference evidence="3 4" key="1">
    <citation type="submission" date="2021-07" db="EMBL/GenBank/DDBJ databases">
        <title>Actinomadura sp. PM05-2 isolated from lichen.</title>
        <authorList>
            <person name="Somphong A."/>
            <person name="Phongsopitanun W."/>
            <person name="Tanasupawat S."/>
            <person name="Peongsungnone V."/>
        </authorList>
    </citation>
    <scope>NUCLEOTIDE SEQUENCE [LARGE SCALE GENOMIC DNA]</scope>
    <source>
        <strain evidence="3 4">PM05-2</strain>
    </source>
</reference>
<dbReference type="InterPro" id="IPR050256">
    <property type="entry name" value="Glycosyltransferase_2"/>
</dbReference>
<evidence type="ECO:0000313" key="3">
    <source>
        <dbReference type="EMBL" id="MBW8484632.1"/>
    </source>
</evidence>
<evidence type="ECO:0000313" key="4">
    <source>
        <dbReference type="Proteomes" id="UP000774570"/>
    </source>
</evidence>
<evidence type="ECO:0000259" key="2">
    <source>
        <dbReference type="Pfam" id="PF00535"/>
    </source>
</evidence>